<dbReference type="AlphaFoldDB" id="A0A6A7RSP8"/>
<dbReference type="Pfam" id="PF07589">
    <property type="entry name" value="PEP-CTERM"/>
    <property type="match status" value="1"/>
</dbReference>
<protein>
    <recommendedName>
        <fullName evidence="3">Ice-binding protein C-terminal domain-containing protein</fullName>
    </recommendedName>
</protein>
<sequence>MNKLLRILALLLVVGVPTSASAALQHLTNLFVFGDSLSDGGNSGLLSQAATAGLPDGPFTFPPPPYYNGQYSNGPVAVEYLWNIYNPDNASFRPSAAGGTNYAIGGATTGLESFNSVNPNVPAALQPVYAEKSNDWQLATFVAQSPVFDPATSLFVVWLFPNDLFYVDATATLPGTVPGSTGGANVIANGVANIVATVQTLAAAGAQHVLVPNMPNLGDTPGFLGDAGLSGLSALFNASLGMAMSSLDAALSSVEIVQFDTAAALRNIIDNKSAYGFEVADQACLDHFGECNPDTWVFWDGVHPTTRTHEILAAKFYAAVPEPSAFLLLATALLGLAMTGRRKSL</sequence>
<dbReference type="PANTHER" id="PTHR45648">
    <property type="entry name" value="GDSL LIPASE/ACYLHYDROLASE FAMILY PROTEIN (AFU_ORTHOLOGUE AFUA_4G14700)"/>
    <property type="match status" value="1"/>
</dbReference>
<dbReference type="EMBL" id="PDHS01000166">
    <property type="protein sequence ID" value="MQM30428.1"/>
    <property type="molecule type" value="Genomic_DNA"/>
</dbReference>
<comment type="caution">
    <text evidence="4">The sequence shown here is derived from an EMBL/GenBank/DDBJ whole genome shotgun (WGS) entry which is preliminary data.</text>
</comment>
<dbReference type="Pfam" id="PF00657">
    <property type="entry name" value="Lipase_GDSL"/>
    <property type="match status" value="1"/>
</dbReference>
<dbReference type="PANTHER" id="PTHR45648:SF22">
    <property type="entry name" value="GDSL LIPASE_ACYLHYDROLASE FAMILY PROTEIN (AFU_ORTHOLOGUE AFUA_4G14700)"/>
    <property type="match status" value="1"/>
</dbReference>
<dbReference type="InterPro" id="IPR008265">
    <property type="entry name" value="Lipase_GDSL_AS"/>
</dbReference>
<reference evidence="4 5" key="1">
    <citation type="submission" date="2017-09" db="EMBL/GenBank/DDBJ databases">
        <title>Metagenomic Analysis Reveals Denitrifying Candidatus Accumulibacter and Flanking Population as a Source of N2O.</title>
        <authorList>
            <person name="Gao H."/>
            <person name="Mao Y."/>
            <person name="Zhao X."/>
            <person name="Liu W.-T."/>
            <person name="Zhang T."/>
            <person name="Wells G."/>
        </authorList>
    </citation>
    <scope>NUCLEOTIDE SEQUENCE [LARGE SCALE GENOMIC DNA]</scope>
    <source>
        <strain evidence="4">CANDO_2_IC</strain>
    </source>
</reference>
<evidence type="ECO:0000313" key="5">
    <source>
        <dbReference type="Proteomes" id="UP000342300"/>
    </source>
</evidence>
<dbReference type="NCBIfam" id="TIGR02595">
    <property type="entry name" value="PEP_CTERM"/>
    <property type="match status" value="1"/>
</dbReference>
<keyword evidence="2" id="KW-0732">Signal</keyword>
<evidence type="ECO:0000259" key="3">
    <source>
        <dbReference type="Pfam" id="PF07589"/>
    </source>
</evidence>
<dbReference type="InterPro" id="IPR051058">
    <property type="entry name" value="GDSL_Est/Lipase"/>
</dbReference>
<proteinExistence type="predicted"/>
<dbReference type="InterPro" id="IPR036514">
    <property type="entry name" value="SGNH_hydro_sf"/>
</dbReference>
<dbReference type="InterPro" id="IPR013424">
    <property type="entry name" value="Ice-binding_C"/>
</dbReference>
<feature type="chain" id="PRO_5025535322" description="Ice-binding protein C-terminal domain-containing protein" evidence="2">
    <location>
        <begin position="23"/>
        <end position="345"/>
    </location>
</feature>
<dbReference type="PROSITE" id="PS01098">
    <property type="entry name" value="LIPASE_GDSL_SER"/>
    <property type="match status" value="1"/>
</dbReference>
<gene>
    <name evidence="4" type="ORF">CRU78_07765</name>
</gene>
<dbReference type="CDD" id="cd01846">
    <property type="entry name" value="fatty_acyltransferase_like"/>
    <property type="match status" value="1"/>
</dbReference>
<dbReference type="InterPro" id="IPR001087">
    <property type="entry name" value="GDSL"/>
</dbReference>
<name>A0A6A7RSP8_9PROT</name>
<organism evidence="4 5">
    <name type="scientific">Candidatus Accumulibacter phosphatis</name>
    <dbReference type="NCBI Taxonomy" id="327160"/>
    <lineage>
        <taxon>Bacteria</taxon>
        <taxon>Pseudomonadati</taxon>
        <taxon>Pseudomonadota</taxon>
        <taxon>Betaproteobacteria</taxon>
        <taxon>Candidatus Accumulibacter</taxon>
    </lineage>
</organism>
<accession>A0A6A7RSP8</accession>
<evidence type="ECO:0000256" key="2">
    <source>
        <dbReference type="SAM" id="SignalP"/>
    </source>
</evidence>
<feature type="domain" description="Ice-binding protein C-terminal" evidence="3">
    <location>
        <begin position="319"/>
        <end position="342"/>
    </location>
</feature>
<evidence type="ECO:0000313" key="4">
    <source>
        <dbReference type="EMBL" id="MQM30428.1"/>
    </source>
</evidence>
<dbReference type="GO" id="GO:0006629">
    <property type="term" value="P:lipid metabolic process"/>
    <property type="evidence" value="ECO:0007669"/>
    <property type="project" value="InterPro"/>
</dbReference>
<dbReference type="Gene3D" id="3.40.50.1110">
    <property type="entry name" value="SGNH hydrolase"/>
    <property type="match status" value="1"/>
</dbReference>
<dbReference type="GO" id="GO:0016298">
    <property type="term" value="F:lipase activity"/>
    <property type="evidence" value="ECO:0007669"/>
    <property type="project" value="InterPro"/>
</dbReference>
<dbReference type="SUPFAM" id="SSF52266">
    <property type="entry name" value="SGNH hydrolase"/>
    <property type="match status" value="1"/>
</dbReference>
<evidence type="ECO:0000256" key="1">
    <source>
        <dbReference type="ARBA" id="ARBA00022801"/>
    </source>
</evidence>
<dbReference type="Proteomes" id="UP000342300">
    <property type="component" value="Unassembled WGS sequence"/>
</dbReference>
<keyword evidence="1" id="KW-0378">Hydrolase</keyword>
<feature type="signal peptide" evidence="2">
    <location>
        <begin position="1"/>
        <end position="22"/>
    </location>
</feature>